<accession>A0A327QKM8</accession>
<dbReference type="Proteomes" id="UP000249547">
    <property type="component" value="Unassembled WGS sequence"/>
</dbReference>
<evidence type="ECO:0000313" key="1">
    <source>
        <dbReference type="EMBL" id="RAJ05206.1"/>
    </source>
</evidence>
<keyword evidence="2" id="KW-1185">Reference proteome</keyword>
<dbReference type="AlphaFoldDB" id="A0A327QKM8"/>
<protein>
    <submittedName>
        <fullName evidence="1">Uncharacterized protein</fullName>
    </submittedName>
</protein>
<dbReference type="EMBL" id="QLLL01000004">
    <property type="protein sequence ID" value="RAJ05206.1"/>
    <property type="molecule type" value="Genomic_DNA"/>
</dbReference>
<reference evidence="1 2" key="1">
    <citation type="submission" date="2018-06" db="EMBL/GenBank/DDBJ databases">
        <title>Genomic Encyclopedia of Archaeal and Bacterial Type Strains, Phase II (KMG-II): from individual species to whole genera.</title>
        <authorList>
            <person name="Goeker M."/>
        </authorList>
    </citation>
    <scope>NUCLEOTIDE SEQUENCE [LARGE SCALE GENOMIC DNA]</scope>
    <source>
        <strain evidence="1 2">DSM 23857</strain>
    </source>
</reference>
<organism evidence="1 2">
    <name type="scientific">Chitinophaga skermanii</name>
    <dbReference type="NCBI Taxonomy" id="331697"/>
    <lineage>
        <taxon>Bacteria</taxon>
        <taxon>Pseudomonadati</taxon>
        <taxon>Bacteroidota</taxon>
        <taxon>Chitinophagia</taxon>
        <taxon>Chitinophagales</taxon>
        <taxon>Chitinophagaceae</taxon>
        <taxon>Chitinophaga</taxon>
    </lineage>
</organism>
<proteinExistence type="predicted"/>
<gene>
    <name evidence="1" type="ORF">LX64_02360</name>
</gene>
<comment type="caution">
    <text evidence="1">The sequence shown here is derived from an EMBL/GenBank/DDBJ whole genome shotgun (WGS) entry which is preliminary data.</text>
</comment>
<sequence>MARFERHSKEGIELHKMFQTEPVAAALFLCGPVYRDMIVFYDKHDHVISTLNLCLECGFLATKQTGYLDVDFIVLDWLVDFLFENGHTVERKGRKYMQPGWLEKREEFIKNRDQSIQ</sequence>
<name>A0A327QKM8_9BACT</name>
<evidence type="ECO:0000313" key="2">
    <source>
        <dbReference type="Proteomes" id="UP000249547"/>
    </source>
</evidence>